<dbReference type="RefSeq" id="WP_132504005.1">
    <property type="nucleotide sequence ID" value="NZ_CP047186.1"/>
</dbReference>
<dbReference type="InterPro" id="IPR001296">
    <property type="entry name" value="Glyco_trans_1"/>
</dbReference>
<protein>
    <submittedName>
        <fullName evidence="3">Glycosyltransferase</fullName>
    </submittedName>
</protein>
<evidence type="ECO:0000313" key="3">
    <source>
        <dbReference type="EMBL" id="QHC56011.1"/>
    </source>
</evidence>
<dbReference type="CDD" id="cd03809">
    <property type="entry name" value="GT4_MtfB-like"/>
    <property type="match status" value="1"/>
</dbReference>
<dbReference type="Pfam" id="PF00534">
    <property type="entry name" value="Glycos_transf_1"/>
    <property type="match status" value="1"/>
</dbReference>
<proteinExistence type="predicted"/>
<dbReference type="Gene3D" id="3.40.50.2000">
    <property type="entry name" value="Glycogen Phosphorylase B"/>
    <property type="match status" value="2"/>
</dbReference>
<evidence type="ECO:0000259" key="2">
    <source>
        <dbReference type="Pfam" id="PF00534"/>
    </source>
</evidence>
<gene>
    <name evidence="3" type="ORF">GSU10_10450</name>
</gene>
<organism evidence="3 4">
    <name type="scientific">Rathayibacter tanaceti</name>
    <dbReference type="NCBI Taxonomy" id="1671680"/>
    <lineage>
        <taxon>Bacteria</taxon>
        <taxon>Bacillati</taxon>
        <taxon>Actinomycetota</taxon>
        <taxon>Actinomycetes</taxon>
        <taxon>Micrococcales</taxon>
        <taxon>Microbacteriaceae</taxon>
        <taxon>Rathayibacter</taxon>
    </lineage>
</organism>
<accession>A0AAE6RKR5</accession>
<dbReference type="Proteomes" id="UP000465031">
    <property type="component" value="Chromosome"/>
</dbReference>
<keyword evidence="1" id="KW-0808">Transferase</keyword>
<dbReference type="PANTHER" id="PTHR46401">
    <property type="entry name" value="GLYCOSYLTRANSFERASE WBBK-RELATED"/>
    <property type="match status" value="1"/>
</dbReference>
<name>A0AAE6RKR5_9MICO</name>
<dbReference type="GO" id="GO:0016757">
    <property type="term" value="F:glycosyltransferase activity"/>
    <property type="evidence" value="ECO:0007669"/>
    <property type="project" value="InterPro"/>
</dbReference>
<dbReference type="SUPFAM" id="SSF53756">
    <property type="entry name" value="UDP-Glycosyltransferase/glycogen phosphorylase"/>
    <property type="match status" value="1"/>
</dbReference>
<dbReference type="AlphaFoldDB" id="A0AAE6RKR5"/>
<evidence type="ECO:0000256" key="1">
    <source>
        <dbReference type="ARBA" id="ARBA00022679"/>
    </source>
</evidence>
<dbReference type="KEGG" id="rte:GSU10_10450"/>
<dbReference type="PANTHER" id="PTHR46401:SF2">
    <property type="entry name" value="GLYCOSYLTRANSFERASE WBBK-RELATED"/>
    <property type="match status" value="1"/>
</dbReference>
<feature type="domain" description="Glycosyl transferase family 1" evidence="2">
    <location>
        <begin position="203"/>
        <end position="349"/>
    </location>
</feature>
<dbReference type="GO" id="GO:0009103">
    <property type="term" value="P:lipopolysaccharide biosynthetic process"/>
    <property type="evidence" value="ECO:0007669"/>
    <property type="project" value="TreeGrafter"/>
</dbReference>
<evidence type="ECO:0000313" key="4">
    <source>
        <dbReference type="Proteomes" id="UP000465031"/>
    </source>
</evidence>
<dbReference type="EMBL" id="CP047186">
    <property type="protein sequence ID" value="QHC56011.1"/>
    <property type="molecule type" value="Genomic_DNA"/>
</dbReference>
<reference evidence="4" key="1">
    <citation type="submission" date="2019-12" db="EMBL/GenBank/DDBJ databases">
        <title>Complete and draft genome sequences of new strains and members of some known species of the genus Rathayibacter isolated from plants.</title>
        <authorList>
            <person name="Tarlachkov S.V."/>
            <person name="Starodumova I.P."/>
            <person name="Dorofeeva L.V."/>
            <person name="Prisyazhnaya N.V."/>
            <person name="Leyn S."/>
            <person name="Zlamal J."/>
            <person name="Elan M."/>
            <person name="Osterman A.L."/>
            <person name="Nadler S."/>
            <person name="Subbotin S.A."/>
            <person name="Evtushenko L.I."/>
        </authorList>
    </citation>
    <scope>NUCLEOTIDE SEQUENCE [LARGE SCALE GENOMIC DNA]</scope>
    <source>
        <strain evidence="4">VKM Ac-2761</strain>
    </source>
</reference>
<sequence length="377" mass="40538">MTSEQVRLLVDASPLAAERLTGVGHVLLETLRALEAAHRRGDVDVILFVPASERRAVASIGLPFSVRGIPLPRRLVGLLTRTSVPLDPFVGRGVYFFPNYRNWALTRHSRGITFVHDACFAVAPELVPADRRALLRARMPGWLSRSDLVATGTPSAAAEIVEHLGVERDRVVILPTTVDASVFRRRAAAEVAAVRARVGVGVDRYLLFVGAVEPRKNVAALVRAFAAAERPRATTLLIVGATSWDDDDVRRAVDEAVTAGADVRLSPVFVEDAEMPALMTGADALALVSLHEGFGLPALEAVATGTPVVVSDIPGIRDALRGHESAAEFVPLHDERALRRALESVLAHPRHVEAGRVRPWSDAAESLVRAAQGLVES</sequence>